<feature type="domain" description="ABC transporter" evidence="11">
    <location>
        <begin position="430"/>
        <end position="663"/>
    </location>
</feature>
<dbReference type="AlphaFoldDB" id="A0A1L9RW25"/>
<feature type="region of interest" description="Disordered" evidence="9">
    <location>
        <begin position="726"/>
        <end position="748"/>
    </location>
</feature>
<evidence type="ECO:0000256" key="8">
    <source>
        <dbReference type="ARBA" id="ARBA00024363"/>
    </source>
</evidence>
<dbReference type="GO" id="GO:0005524">
    <property type="term" value="F:ATP binding"/>
    <property type="evidence" value="ECO:0007669"/>
    <property type="project" value="UniProtKB-KW"/>
</dbReference>
<comment type="subcellular location">
    <subcellularLocation>
        <location evidence="1">Membrane</location>
        <topology evidence="1">Multi-pass membrane protein</topology>
    </subcellularLocation>
</comment>
<dbReference type="InterPro" id="IPR003439">
    <property type="entry name" value="ABC_transporter-like_ATP-bd"/>
</dbReference>
<evidence type="ECO:0000259" key="12">
    <source>
        <dbReference type="PROSITE" id="PS50929"/>
    </source>
</evidence>
<keyword evidence="3 10" id="KW-0812">Transmembrane</keyword>
<feature type="compositionally biased region" description="Basic and acidic residues" evidence="9">
    <location>
        <begin position="830"/>
        <end position="846"/>
    </location>
</feature>
<evidence type="ECO:0000256" key="6">
    <source>
        <dbReference type="ARBA" id="ARBA00022989"/>
    </source>
</evidence>
<dbReference type="EMBL" id="KV878210">
    <property type="protein sequence ID" value="OJJ39151.1"/>
    <property type="molecule type" value="Genomic_DNA"/>
</dbReference>
<keyword evidence="2" id="KW-0813">Transport</keyword>
<dbReference type="InterPro" id="IPR003593">
    <property type="entry name" value="AAA+_ATPase"/>
</dbReference>
<evidence type="ECO:0000256" key="5">
    <source>
        <dbReference type="ARBA" id="ARBA00022840"/>
    </source>
</evidence>
<feature type="transmembrane region" description="Helical" evidence="10">
    <location>
        <begin position="330"/>
        <end position="358"/>
    </location>
</feature>
<comment type="similarity">
    <text evidence="8">Belongs to the ABC transporter superfamily. ABCB family. Heavy Metal importer (TC 3.A.1.210) subfamily.</text>
</comment>
<feature type="transmembrane region" description="Helical" evidence="10">
    <location>
        <begin position="114"/>
        <end position="142"/>
    </location>
</feature>
<keyword evidence="14" id="KW-1185">Reference proteome</keyword>
<dbReference type="GO" id="GO:0016887">
    <property type="term" value="F:ATP hydrolysis activity"/>
    <property type="evidence" value="ECO:0007669"/>
    <property type="project" value="InterPro"/>
</dbReference>
<dbReference type="InterPro" id="IPR039421">
    <property type="entry name" value="Type_1_exporter"/>
</dbReference>
<evidence type="ECO:0008006" key="15">
    <source>
        <dbReference type="Google" id="ProtNLM"/>
    </source>
</evidence>
<organism evidence="13 14">
    <name type="scientific">Aspergillus wentii DTO 134E9</name>
    <dbReference type="NCBI Taxonomy" id="1073089"/>
    <lineage>
        <taxon>Eukaryota</taxon>
        <taxon>Fungi</taxon>
        <taxon>Dikarya</taxon>
        <taxon>Ascomycota</taxon>
        <taxon>Pezizomycotina</taxon>
        <taxon>Eurotiomycetes</taxon>
        <taxon>Eurotiomycetidae</taxon>
        <taxon>Eurotiales</taxon>
        <taxon>Aspergillaceae</taxon>
        <taxon>Aspergillus</taxon>
        <taxon>Aspergillus subgen. Cremei</taxon>
    </lineage>
</organism>
<name>A0A1L9RW25_ASPWE</name>
<evidence type="ECO:0000256" key="4">
    <source>
        <dbReference type="ARBA" id="ARBA00022741"/>
    </source>
</evidence>
<dbReference type="OrthoDB" id="6500128at2759"/>
<dbReference type="InterPro" id="IPR027417">
    <property type="entry name" value="P-loop_NTPase"/>
</dbReference>
<dbReference type="InterPro" id="IPR036640">
    <property type="entry name" value="ABC1_TM_sf"/>
</dbReference>
<evidence type="ECO:0000256" key="1">
    <source>
        <dbReference type="ARBA" id="ARBA00004141"/>
    </source>
</evidence>
<sequence>MPDPNGLSHGIWWPGPRAIEAVRWFLPILAGASYFLLVKANPTIRDNPERARRTLSQILVSWLMLFVLFTYNTAPENERPNEGPRSESIKTLGNIKFLAPFFWPRGKPFLRLRFVGVVICLAIERILTILVPLMLGMITNILIQSHAIVPWREITLFIVLVFLDSVGGVAVLRKFLWLPVESNSYLNISTVAFDKIMALSSEDNRDPDNIWEPVSRGLSAVYVIRSILFQIFPVTVDLLLAVGVIYFMFDAYVAWIVAVSTIIFLHSSSKIISKLQKKQTQLIADMEKEHNVLWESTSKWQTASYFNRISYEKDRYRLAVKDHMRSSHRFFLWSYLDSVVQSFLFTFTLMGICFLAAYQTVWSNRPISSFVMLLSYWTRFSSHYQIFVKGVCDFAVRIKIADELITLLKTEATVSNRDGASRLLVNRGMVEFRDVGFAYDAQNWVLNGISFQALAGQTVALVGETGGGKSTILKLILRMYDPIQGTIAIDGQDIREVRLDSLRESIGVVPQDAIMLHDTIMNNIRYANSSATDEQVYEVCKAVALHDKILSFPNGYQTLVGERGVRLSGGEAQRVAIARAMIKNPRIIILDEATSSVDSHTESLVRRRFRFFEGRTTFIISHRLSTVVKADKILVLHHGKIVEQGTHSSLLTLNGYYSRLWSRQARMKPSTIATDECQLPQPTISLSKGKGRIENVNGLAMSGDPQSPADTAPVLKVGKLRLRKTAVHADERGQEESPSIDRLQNRNSEATDILKRNIWKPDAPEFVPSSHRQTPAARSKNVAVKKSIDNQQSSVTGHTQINHHGEMENQSGKSNVLRKNENTAGSSENNKNDRLQTAPAHKDPDSTKNSSSKRIASVLQQTTNGVVMAYPKRARKKPKGSKRPVLRRKRIESEPAGIGLRPEPYET</sequence>
<dbReference type="PANTHER" id="PTHR24221:SF651">
    <property type="entry name" value="HEAVY METAL TOLERANCE PROTEIN"/>
    <property type="match status" value="1"/>
</dbReference>
<evidence type="ECO:0000256" key="2">
    <source>
        <dbReference type="ARBA" id="ARBA00022448"/>
    </source>
</evidence>
<feature type="transmembrane region" description="Helical" evidence="10">
    <location>
        <begin position="238"/>
        <end position="265"/>
    </location>
</feature>
<dbReference type="PROSITE" id="PS50893">
    <property type="entry name" value="ABC_TRANSPORTER_2"/>
    <property type="match status" value="1"/>
</dbReference>
<dbReference type="PANTHER" id="PTHR24221">
    <property type="entry name" value="ATP-BINDING CASSETTE SUB-FAMILY B"/>
    <property type="match status" value="1"/>
</dbReference>
<evidence type="ECO:0000259" key="11">
    <source>
        <dbReference type="PROSITE" id="PS50893"/>
    </source>
</evidence>
<gene>
    <name evidence="13" type="ORF">ASPWEDRAFT_180589</name>
</gene>
<dbReference type="CDD" id="cd18583">
    <property type="entry name" value="ABC_6TM_HMT1"/>
    <property type="match status" value="1"/>
</dbReference>
<feature type="compositionally biased region" description="Polar residues" evidence="9">
    <location>
        <begin position="847"/>
        <end position="865"/>
    </location>
</feature>
<dbReference type="InterPro" id="IPR017871">
    <property type="entry name" value="ABC_transporter-like_CS"/>
</dbReference>
<keyword evidence="5" id="KW-0067">ATP-binding</keyword>
<dbReference type="VEuPathDB" id="FungiDB:ASPWEDRAFT_180589"/>
<feature type="domain" description="ABC transmembrane type-1" evidence="12">
    <location>
        <begin position="115"/>
        <end position="376"/>
    </location>
</feature>
<feature type="compositionally biased region" description="Polar residues" evidence="9">
    <location>
        <begin position="789"/>
        <end position="814"/>
    </location>
</feature>
<evidence type="ECO:0000256" key="3">
    <source>
        <dbReference type="ARBA" id="ARBA00022692"/>
    </source>
</evidence>
<dbReference type="SUPFAM" id="SSF90123">
    <property type="entry name" value="ABC transporter transmembrane region"/>
    <property type="match status" value="1"/>
</dbReference>
<dbReference type="GeneID" id="63747694"/>
<dbReference type="STRING" id="1073089.A0A1L9RW25"/>
<dbReference type="SUPFAM" id="SSF52540">
    <property type="entry name" value="P-loop containing nucleoside triphosphate hydrolases"/>
    <property type="match status" value="1"/>
</dbReference>
<dbReference type="Proteomes" id="UP000184383">
    <property type="component" value="Unassembled WGS sequence"/>
</dbReference>
<dbReference type="GO" id="GO:0005774">
    <property type="term" value="C:vacuolar membrane"/>
    <property type="evidence" value="ECO:0007669"/>
    <property type="project" value="TreeGrafter"/>
</dbReference>
<keyword evidence="4" id="KW-0547">Nucleotide-binding</keyword>
<evidence type="ECO:0000256" key="9">
    <source>
        <dbReference type="SAM" id="MobiDB-lite"/>
    </source>
</evidence>
<dbReference type="Pfam" id="PF00005">
    <property type="entry name" value="ABC_tran"/>
    <property type="match status" value="1"/>
</dbReference>
<dbReference type="Pfam" id="PF00664">
    <property type="entry name" value="ABC_membrane"/>
    <property type="match status" value="1"/>
</dbReference>
<dbReference type="GO" id="GO:0140359">
    <property type="term" value="F:ABC-type transporter activity"/>
    <property type="evidence" value="ECO:0007669"/>
    <property type="project" value="InterPro"/>
</dbReference>
<evidence type="ECO:0000313" key="14">
    <source>
        <dbReference type="Proteomes" id="UP000184383"/>
    </source>
</evidence>
<protein>
    <recommendedName>
        <fullName evidence="15">ABC transporter domain-containing protein</fullName>
    </recommendedName>
</protein>
<dbReference type="RefSeq" id="XP_040692827.1">
    <property type="nucleotide sequence ID" value="XM_040831846.1"/>
</dbReference>
<dbReference type="SMART" id="SM00382">
    <property type="entry name" value="AAA"/>
    <property type="match status" value="1"/>
</dbReference>
<reference evidence="14" key="1">
    <citation type="journal article" date="2017" name="Genome Biol.">
        <title>Comparative genomics reveals high biological diversity and specific adaptations in the industrially and medically important fungal genus Aspergillus.</title>
        <authorList>
            <person name="de Vries R.P."/>
            <person name="Riley R."/>
            <person name="Wiebenga A."/>
            <person name="Aguilar-Osorio G."/>
            <person name="Amillis S."/>
            <person name="Uchima C.A."/>
            <person name="Anderluh G."/>
            <person name="Asadollahi M."/>
            <person name="Askin M."/>
            <person name="Barry K."/>
            <person name="Battaglia E."/>
            <person name="Bayram O."/>
            <person name="Benocci T."/>
            <person name="Braus-Stromeyer S.A."/>
            <person name="Caldana C."/>
            <person name="Canovas D."/>
            <person name="Cerqueira G.C."/>
            <person name="Chen F."/>
            <person name="Chen W."/>
            <person name="Choi C."/>
            <person name="Clum A."/>
            <person name="Dos Santos R.A."/>
            <person name="Damasio A.R."/>
            <person name="Diallinas G."/>
            <person name="Emri T."/>
            <person name="Fekete E."/>
            <person name="Flipphi M."/>
            <person name="Freyberg S."/>
            <person name="Gallo A."/>
            <person name="Gournas C."/>
            <person name="Habgood R."/>
            <person name="Hainaut M."/>
            <person name="Harispe M.L."/>
            <person name="Henrissat B."/>
            <person name="Hilden K.S."/>
            <person name="Hope R."/>
            <person name="Hossain A."/>
            <person name="Karabika E."/>
            <person name="Karaffa L."/>
            <person name="Karanyi Z."/>
            <person name="Krasevec N."/>
            <person name="Kuo A."/>
            <person name="Kusch H."/>
            <person name="LaButti K."/>
            <person name="Lagendijk E.L."/>
            <person name="Lapidus A."/>
            <person name="Levasseur A."/>
            <person name="Lindquist E."/>
            <person name="Lipzen A."/>
            <person name="Logrieco A.F."/>
            <person name="MacCabe A."/>
            <person name="Maekelae M.R."/>
            <person name="Malavazi I."/>
            <person name="Melin P."/>
            <person name="Meyer V."/>
            <person name="Mielnichuk N."/>
            <person name="Miskei M."/>
            <person name="Molnar A.P."/>
            <person name="Mule G."/>
            <person name="Ngan C.Y."/>
            <person name="Orejas M."/>
            <person name="Orosz E."/>
            <person name="Ouedraogo J.P."/>
            <person name="Overkamp K.M."/>
            <person name="Park H.-S."/>
            <person name="Perrone G."/>
            <person name="Piumi F."/>
            <person name="Punt P.J."/>
            <person name="Ram A.F."/>
            <person name="Ramon A."/>
            <person name="Rauscher S."/>
            <person name="Record E."/>
            <person name="Riano-Pachon D.M."/>
            <person name="Robert V."/>
            <person name="Roehrig J."/>
            <person name="Ruller R."/>
            <person name="Salamov A."/>
            <person name="Salih N.S."/>
            <person name="Samson R.A."/>
            <person name="Sandor E."/>
            <person name="Sanguinetti M."/>
            <person name="Schuetze T."/>
            <person name="Sepcic K."/>
            <person name="Shelest E."/>
            <person name="Sherlock G."/>
            <person name="Sophianopoulou V."/>
            <person name="Squina F.M."/>
            <person name="Sun H."/>
            <person name="Susca A."/>
            <person name="Todd R.B."/>
            <person name="Tsang A."/>
            <person name="Unkles S.E."/>
            <person name="van de Wiele N."/>
            <person name="van Rossen-Uffink D."/>
            <person name="Oliveira J.V."/>
            <person name="Vesth T.C."/>
            <person name="Visser J."/>
            <person name="Yu J.-H."/>
            <person name="Zhou M."/>
            <person name="Andersen M.R."/>
            <person name="Archer D.B."/>
            <person name="Baker S.E."/>
            <person name="Benoit I."/>
            <person name="Brakhage A.A."/>
            <person name="Braus G.H."/>
            <person name="Fischer R."/>
            <person name="Frisvad J.C."/>
            <person name="Goldman G.H."/>
            <person name="Houbraken J."/>
            <person name="Oakley B."/>
            <person name="Pocsi I."/>
            <person name="Scazzocchio C."/>
            <person name="Seiboth B."/>
            <person name="vanKuyk P.A."/>
            <person name="Wortman J."/>
            <person name="Dyer P.S."/>
            <person name="Grigoriev I.V."/>
        </authorList>
    </citation>
    <scope>NUCLEOTIDE SEQUENCE [LARGE SCALE GENOMIC DNA]</scope>
    <source>
        <strain evidence="14">DTO 134E9</strain>
    </source>
</reference>
<accession>A0A1L9RW25</accession>
<evidence type="ECO:0000313" key="13">
    <source>
        <dbReference type="EMBL" id="OJJ39151.1"/>
    </source>
</evidence>
<feature type="transmembrane region" description="Helical" evidence="10">
    <location>
        <begin position="54"/>
        <end position="74"/>
    </location>
</feature>
<dbReference type="PROSITE" id="PS50929">
    <property type="entry name" value="ABC_TM1F"/>
    <property type="match status" value="1"/>
</dbReference>
<proteinExistence type="inferred from homology"/>
<keyword evidence="7 10" id="KW-0472">Membrane</keyword>
<dbReference type="Gene3D" id="3.40.50.300">
    <property type="entry name" value="P-loop containing nucleotide triphosphate hydrolases"/>
    <property type="match status" value="1"/>
</dbReference>
<keyword evidence="6 10" id="KW-1133">Transmembrane helix</keyword>
<feature type="region of interest" description="Disordered" evidence="9">
    <location>
        <begin position="762"/>
        <end position="907"/>
    </location>
</feature>
<evidence type="ECO:0000256" key="10">
    <source>
        <dbReference type="SAM" id="Phobius"/>
    </source>
</evidence>
<feature type="transmembrane region" description="Helical" evidence="10">
    <location>
        <begin position="24"/>
        <end position="42"/>
    </location>
</feature>
<dbReference type="InterPro" id="IPR011527">
    <property type="entry name" value="ABC1_TM_dom"/>
</dbReference>
<dbReference type="Gene3D" id="1.20.1560.10">
    <property type="entry name" value="ABC transporter type 1, transmembrane domain"/>
    <property type="match status" value="1"/>
</dbReference>
<dbReference type="FunFam" id="3.40.50.300:FF:000287">
    <property type="entry name" value="Multidrug ABC transporter ATP-binding protein"/>
    <property type="match status" value="1"/>
</dbReference>
<feature type="compositionally biased region" description="Basic residues" evidence="9">
    <location>
        <begin position="872"/>
        <end position="890"/>
    </location>
</feature>
<dbReference type="PROSITE" id="PS00211">
    <property type="entry name" value="ABC_TRANSPORTER_1"/>
    <property type="match status" value="1"/>
</dbReference>
<evidence type="ECO:0000256" key="7">
    <source>
        <dbReference type="ARBA" id="ARBA00023136"/>
    </source>
</evidence>